<dbReference type="EMBL" id="JBEPME010000005">
    <property type="protein sequence ID" value="MET3658188.1"/>
    <property type="molecule type" value="Genomic_DNA"/>
</dbReference>
<name>A0ABV2KDW2_SPOPS</name>
<evidence type="ECO:0000313" key="3">
    <source>
        <dbReference type="Proteomes" id="UP001549104"/>
    </source>
</evidence>
<evidence type="ECO:0000259" key="1">
    <source>
        <dbReference type="PROSITE" id="PS50943"/>
    </source>
</evidence>
<reference evidence="2 3" key="1">
    <citation type="submission" date="2024-06" db="EMBL/GenBank/DDBJ databases">
        <title>Sorghum-associated microbial communities from plants grown in Nebraska, USA.</title>
        <authorList>
            <person name="Schachtman D."/>
        </authorList>
    </citation>
    <scope>NUCLEOTIDE SEQUENCE [LARGE SCALE GENOMIC DNA]</scope>
    <source>
        <strain evidence="2 3">1288</strain>
    </source>
</reference>
<accession>A0ABV2KDW2</accession>
<dbReference type="Gene3D" id="1.10.260.40">
    <property type="entry name" value="lambda repressor-like DNA-binding domains"/>
    <property type="match status" value="1"/>
</dbReference>
<organism evidence="2 3">
    <name type="scientific">Sporosarcina psychrophila</name>
    <name type="common">Bacillus psychrophilus</name>
    <dbReference type="NCBI Taxonomy" id="1476"/>
    <lineage>
        <taxon>Bacteria</taxon>
        <taxon>Bacillati</taxon>
        <taxon>Bacillota</taxon>
        <taxon>Bacilli</taxon>
        <taxon>Bacillales</taxon>
        <taxon>Caryophanaceae</taxon>
        <taxon>Sporosarcina</taxon>
    </lineage>
</organism>
<comment type="caution">
    <text evidence="2">The sequence shown here is derived from an EMBL/GenBank/DDBJ whole genome shotgun (WGS) entry which is preliminary data.</text>
</comment>
<dbReference type="InterPro" id="IPR010982">
    <property type="entry name" value="Lambda_DNA-bd_dom_sf"/>
</dbReference>
<evidence type="ECO:0000313" key="2">
    <source>
        <dbReference type="EMBL" id="MET3658188.1"/>
    </source>
</evidence>
<dbReference type="Proteomes" id="UP001549104">
    <property type="component" value="Unassembled WGS sequence"/>
</dbReference>
<keyword evidence="3" id="KW-1185">Reference proteome</keyword>
<gene>
    <name evidence="2" type="ORF">ABIC55_003305</name>
</gene>
<dbReference type="PROSITE" id="PS50943">
    <property type="entry name" value="HTH_CROC1"/>
    <property type="match status" value="1"/>
</dbReference>
<dbReference type="SUPFAM" id="SSF47413">
    <property type="entry name" value="lambda repressor-like DNA-binding domains"/>
    <property type="match status" value="1"/>
</dbReference>
<proteinExistence type="predicted"/>
<protein>
    <submittedName>
        <fullName evidence="2">Transcriptional regulator</fullName>
    </submittedName>
</protein>
<sequence length="78" mass="9150">MTKEVKLRLRVLLAEKEWEQKDLVERTNLTNRAVSDLYNDKTKSYTKATLNELVQAFGVTDMNELFKIVETKDVTDDR</sequence>
<dbReference type="Pfam" id="PF13443">
    <property type="entry name" value="HTH_26"/>
    <property type="match status" value="1"/>
</dbReference>
<dbReference type="RefSeq" id="WP_354313880.1">
    <property type="nucleotide sequence ID" value="NZ_JBEPME010000005.1"/>
</dbReference>
<feature type="domain" description="HTH cro/C1-type" evidence="1">
    <location>
        <begin position="9"/>
        <end position="65"/>
    </location>
</feature>
<dbReference type="InterPro" id="IPR001387">
    <property type="entry name" value="Cro/C1-type_HTH"/>
</dbReference>